<evidence type="ECO:0000313" key="2">
    <source>
        <dbReference type="Proteomes" id="UP000019402"/>
    </source>
</evidence>
<dbReference type="EMBL" id="BAMD01000097">
    <property type="protein sequence ID" value="GAF05562.1"/>
    <property type="molecule type" value="Genomic_DNA"/>
</dbReference>
<organism evidence="1 2">
    <name type="scientific">Saccharicrinis fermentans DSM 9555 = JCM 21142</name>
    <dbReference type="NCBI Taxonomy" id="869213"/>
    <lineage>
        <taxon>Bacteria</taxon>
        <taxon>Pseudomonadati</taxon>
        <taxon>Bacteroidota</taxon>
        <taxon>Bacteroidia</taxon>
        <taxon>Marinilabiliales</taxon>
        <taxon>Marinilabiliaceae</taxon>
        <taxon>Saccharicrinis</taxon>
    </lineage>
</organism>
<dbReference type="Proteomes" id="UP000019402">
    <property type="component" value="Unassembled WGS sequence"/>
</dbReference>
<dbReference type="STRING" id="869213.GCA_000517085_00428"/>
<keyword evidence="2" id="KW-1185">Reference proteome</keyword>
<dbReference type="AlphaFoldDB" id="W7YB00"/>
<gene>
    <name evidence="1" type="ORF">JCM21142_104302</name>
</gene>
<proteinExistence type="predicted"/>
<accession>W7YB00</accession>
<dbReference type="RefSeq" id="WP_027470465.1">
    <property type="nucleotide sequence ID" value="NZ_BAMD01000097.1"/>
</dbReference>
<sequence>MTEIILNTDEDKKQFILEYGYMDIGLDEVRKCIHCGNTFYVKDFKAFEEGKRKKEYYVCCAYAPECNGTIFDWTENLEFGL</sequence>
<protein>
    <submittedName>
        <fullName evidence="1">Uncharacterized protein</fullName>
    </submittedName>
</protein>
<evidence type="ECO:0000313" key="1">
    <source>
        <dbReference type="EMBL" id="GAF05562.1"/>
    </source>
</evidence>
<dbReference type="OrthoDB" id="1123191at2"/>
<name>W7YB00_9BACT</name>
<reference evidence="1 2" key="1">
    <citation type="journal article" date="2014" name="Genome Announc.">
        <title>Draft Genome Sequence of Cytophaga fermentans JCM 21142T, a Facultative Anaerobe Isolated from Marine Mud.</title>
        <authorList>
            <person name="Starns D."/>
            <person name="Oshima K."/>
            <person name="Suda W."/>
            <person name="Iino T."/>
            <person name="Yuki M."/>
            <person name="Inoue J."/>
            <person name="Kitamura K."/>
            <person name="Iida T."/>
            <person name="Darby A."/>
            <person name="Hattori M."/>
            <person name="Ohkuma M."/>
        </authorList>
    </citation>
    <scope>NUCLEOTIDE SEQUENCE [LARGE SCALE GENOMIC DNA]</scope>
    <source>
        <strain evidence="1 2">JCM 21142</strain>
    </source>
</reference>
<comment type="caution">
    <text evidence="1">The sequence shown here is derived from an EMBL/GenBank/DDBJ whole genome shotgun (WGS) entry which is preliminary data.</text>
</comment>